<gene>
    <name evidence="1" type="ORF">MSG28_015013</name>
</gene>
<comment type="caution">
    <text evidence="1">The sequence shown here is derived from an EMBL/GenBank/DDBJ whole genome shotgun (WGS) entry which is preliminary data.</text>
</comment>
<name>A0ACC0KYI5_CHOFU</name>
<reference evidence="1 2" key="1">
    <citation type="journal article" date="2022" name="Genome Biol. Evol.">
        <title>The Spruce Budworm Genome: Reconstructing the Evolutionary History of Antifreeze Proteins.</title>
        <authorList>
            <person name="Beliveau C."/>
            <person name="Gagne P."/>
            <person name="Picq S."/>
            <person name="Vernygora O."/>
            <person name="Keeling C.I."/>
            <person name="Pinkney K."/>
            <person name="Doucet D."/>
            <person name="Wen F."/>
            <person name="Johnston J.S."/>
            <person name="Maaroufi H."/>
            <person name="Boyle B."/>
            <person name="Laroche J."/>
            <person name="Dewar K."/>
            <person name="Juretic N."/>
            <person name="Blackburn G."/>
            <person name="Nisole A."/>
            <person name="Brunet B."/>
            <person name="Brandao M."/>
            <person name="Lumley L."/>
            <person name="Duan J."/>
            <person name="Quan G."/>
            <person name="Lucarotti C.J."/>
            <person name="Roe A.D."/>
            <person name="Sperling F.A.H."/>
            <person name="Levesque R.C."/>
            <person name="Cusson M."/>
        </authorList>
    </citation>
    <scope>NUCLEOTIDE SEQUENCE [LARGE SCALE GENOMIC DNA]</scope>
    <source>
        <strain evidence="1">Glfc:IPQL:Cfum</strain>
    </source>
</reference>
<keyword evidence="2" id="KW-1185">Reference proteome</keyword>
<proteinExistence type="predicted"/>
<sequence>MASSKKEIIKFEKAIESMDASEVKECLVKTLNFLNRNDFECRFSNISVAIEAFLVGLVSDNRNLKCKLFNAECEKLALDIIEALELNRDIFRWTYSYGSETLNKDLFVYKKIFSNKMKIKPVEPKKSKSISLVSQRLILSQTQDPTQLDIPTGSKIQLLNTTLRFVKTDGEGVLEYPDMPLTHAHYMCMLVNSPKSDLNVGFGFKSLYAPLFEAMEVYGLDYEFNISFAEKDGDIASMKLEKIRRNKAVVRRKVTQADCQDNSTKENPFETSSRTESLLETNSKGSNNSLNVSLNSSTSSSRSRRRRRNRLRLTDGVSAGFVSDTLHSLLAFTADPARASVRFEGLTDREAAFVRGVKTLARATSSHGSLEAPLREALAQLNSNVAKVTETCRIRVEEGHTNTKARFITLKKVPKDKPTKPLSALKLPTKSRAFLAAGSKDSSASKDNLIQFKSAGKFDSSTGEVEMATDNVESATDCTQQAAKTKDNLDKRKAKLLEAMSVPVDSDKGKRMMELMGWAGGALGVRGGGILEPILPAIELPAGAGLGHVPPPRPEARRPAEFRLALLHNIHDLLLHSDTSMLIEYELPLKKKEKSYVNNILVNLNKGEFPKVRAKEEEDVAKRLLQEMALCHDTRVKADVSQDLRQVILTKCKKTTKLKIAEASKLKEYDPSTAASGIDREVIDDEAVKRVMATITHTSCKTPVALKGRAMRMLFLKKFIDVVRGNRMEREFRFVGVMQKKLLAFLENVVTSINHRMRCSYVADEEMCLYDELMQAACKRECYLDIAFYHNTKFLLKKMSDKIVAQQNIGSSTWPNAQDTNYVDQQNIPAKMYRIVHQNVANNAIANNNDKSGDENESRNQNVPIRENNERVVADVDSRKEVTKVKCKCDNEANLLVENESLRNNLKVKDVKTKTESDIKHVNQDNIRVENIAKMQNECDIKRKDNVVNSIINAIVKQEIKTDDDTENSWSTCSEKEIDLSVCDKEIEELDKVLGEVGLGFNVRDSDPSVGPKSVSKDYSKLNAKKSKSRCQNSIVVIAPKSIDPKIHREMYKMVQTLIWDQIDKEDYAIPLLKCYGVQNGGLVYCCHDEKDVAWLKRTIKNAKLNLKMFVFADDFIEEKKSRKLAIKINSFMPLDAKKVFNMIEMYNDIDTLLWKVLSCESFDSYTIFIVEVDEISFEYISGNNFSLYMGIDKAQFSIIF</sequence>
<dbReference type="Proteomes" id="UP001064048">
    <property type="component" value="Chromosome 27"/>
</dbReference>
<accession>A0ACC0KYI5</accession>
<dbReference type="EMBL" id="CM046127">
    <property type="protein sequence ID" value="KAI8441398.1"/>
    <property type="molecule type" value="Genomic_DNA"/>
</dbReference>
<protein>
    <submittedName>
        <fullName evidence="1">Uncharacterized protein</fullName>
    </submittedName>
</protein>
<evidence type="ECO:0000313" key="1">
    <source>
        <dbReference type="EMBL" id="KAI8441398.1"/>
    </source>
</evidence>
<evidence type="ECO:0000313" key="2">
    <source>
        <dbReference type="Proteomes" id="UP001064048"/>
    </source>
</evidence>
<organism evidence="1 2">
    <name type="scientific">Choristoneura fumiferana</name>
    <name type="common">Spruce budworm moth</name>
    <name type="synonym">Archips fumiferana</name>
    <dbReference type="NCBI Taxonomy" id="7141"/>
    <lineage>
        <taxon>Eukaryota</taxon>
        <taxon>Metazoa</taxon>
        <taxon>Ecdysozoa</taxon>
        <taxon>Arthropoda</taxon>
        <taxon>Hexapoda</taxon>
        <taxon>Insecta</taxon>
        <taxon>Pterygota</taxon>
        <taxon>Neoptera</taxon>
        <taxon>Endopterygota</taxon>
        <taxon>Lepidoptera</taxon>
        <taxon>Glossata</taxon>
        <taxon>Ditrysia</taxon>
        <taxon>Tortricoidea</taxon>
        <taxon>Tortricidae</taxon>
        <taxon>Tortricinae</taxon>
        <taxon>Choristoneura</taxon>
    </lineage>
</organism>